<evidence type="ECO:0000313" key="2">
    <source>
        <dbReference type="Proteomes" id="UP001168821"/>
    </source>
</evidence>
<gene>
    <name evidence="1" type="ORF">Zmor_026015</name>
</gene>
<sequence length="110" mass="12502">MEKRGRNPGKPERCRFWLKWNRHQVEHSVSGGPGVSRISHSRRSALGTAVPRVCDTFPQHPFVNHSTHETKNVDSGVLRIEGRKLLDTDAITPSDERFATKTIPIHLSRQ</sequence>
<comment type="caution">
    <text evidence="1">The sequence shown here is derived from an EMBL/GenBank/DDBJ whole genome shotgun (WGS) entry which is preliminary data.</text>
</comment>
<evidence type="ECO:0000313" key="1">
    <source>
        <dbReference type="EMBL" id="KAJ3643293.1"/>
    </source>
</evidence>
<keyword evidence="2" id="KW-1185">Reference proteome</keyword>
<dbReference type="EMBL" id="JALNTZ010000008">
    <property type="protein sequence ID" value="KAJ3643293.1"/>
    <property type="molecule type" value="Genomic_DNA"/>
</dbReference>
<dbReference type="Proteomes" id="UP001168821">
    <property type="component" value="Unassembled WGS sequence"/>
</dbReference>
<accession>A0AA38HSN3</accession>
<name>A0AA38HSN3_9CUCU</name>
<reference evidence="1" key="1">
    <citation type="journal article" date="2023" name="G3 (Bethesda)">
        <title>Whole genome assemblies of Zophobas morio and Tenebrio molitor.</title>
        <authorList>
            <person name="Kaur S."/>
            <person name="Stinson S.A."/>
            <person name="diCenzo G.C."/>
        </authorList>
    </citation>
    <scope>NUCLEOTIDE SEQUENCE</scope>
    <source>
        <strain evidence="1">QUZm001</strain>
    </source>
</reference>
<proteinExistence type="predicted"/>
<organism evidence="1 2">
    <name type="scientific">Zophobas morio</name>
    <dbReference type="NCBI Taxonomy" id="2755281"/>
    <lineage>
        <taxon>Eukaryota</taxon>
        <taxon>Metazoa</taxon>
        <taxon>Ecdysozoa</taxon>
        <taxon>Arthropoda</taxon>
        <taxon>Hexapoda</taxon>
        <taxon>Insecta</taxon>
        <taxon>Pterygota</taxon>
        <taxon>Neoptera</taxon>
        <taxon>Endopterygota</taxon>
        <taxon>Coleoptera</taxon>
        <taxon>Polyphaga</taxon>
        <taxon>Cucujiformia</taxon>
        <taxon>Tenebrionidae</taxon>
        <taxon>Zophobas</taxon>
    </lineage>
</organism>
<protein>
    <submittedName>
        <fullName evidence="1">Uncharacterized protein</fullName>
    </submittedName>
</protein>
<dbReference type="AlphaFoldDB" id="A0AA38HSN3"/>